<organism evidence="1 2">
    <name type="scientific">Pseudogemmobacter lacusdianii</name>
    <dbReference type="NCBI Taxonomy" id="3069608"/>
    <lineage>
        <taxon>Bacteria</taxon>
        <taxon>Pseudomonadati</taxon>
        <taxon>Pseudomonadota</taxon>
        <taxon>Alphaproteobacteria</taxon>
        <taxon>Rhodobacterales</taxon>
        <taxon>Paracoccaceae</taxon>
        <taxon>Pseudogemmobacter</taxon>
    </lineage>
</organism>
<proteinExistence type="predicted"/>
<dbReference type="EMBL" id="JAVDBT010000008">
    <property type="protein sequence ID" value="MDQ2066756.1"/>
    <property type="molecule type" value="Genomic_DNA"/>
</dbReference>
<gene>
    <name evidence="1" type="ORF">Q9295_10235</name>
</gene>
<protein>
    <submittedName>
        <fullName evidence="1">Uncharacterized protein</fullName>
    </submittedName>
</protein>
<name>A0ABU0VYC8_9RHOB</name>
<reference evidence="1 2" key="1">
    <citation type="submission" date="2023-08" db="EMBL/GenBank/DDBJ databases">
        <title>Characterization of two Paracoccaceae strains isolated from Phycosphere and proposal of Xinfangfangia lacusdiani sp. nov.</title>
        <authorList>
            <person name="Deng Y."/>
            <person name="Zhang Y.Q."/>
        </authorList>
    </citation>
    <scope>NUCLEOTIDE SEQUENCE [LARGE SCALE GENOMIC DNA]</scope>
    <source>
        <strain evidence="1 2">CPCC 101601</strain>
    </source>
</reference>
<dbReference type="RefSeq" id="WP_306680467.1">
    <property type="nucleotide sequence ID" value="NZ_JAVDBT010000008.1"/>
</dbReference>
<accession>A0ABU0VYC8</accession>
<keyword evidence="2" id="KW-1185">Reference proteome</keyword>
<dbReference type="Proteomes" id="UP001239680">
    <property type="component" value="Unassembled WGS sequence"/>
</dbReference>
<evidence type="ECO:0000313" key="1">
    <source>
        <dbReference type="EMBL" id="MDQ2066756.1"/>
    </source>
</evidence>
<evidence type="ECO:0000313" key="2">
    <source>
        <dbReference type="Proteomes" id="UP001239680"/>
    </source>
</evidence>
<comment type="caution">
    <text evidence="1">The sequence shown here is derived from an EMBL/GenBank/DDBJ whole genome shotgun (WGS) entry which is preliminary data.</text>
</comment>
<sequence length="51" mass="5866">MRQQLLEEKIKRINKIAKEALTKPDGARVDALMQILKLADRESPIPGWSQH</sequence>